<dbReference type="AlphaFoldDB" id="A0AAV6VRF8"/>
<feature type="region of interest" description="Disordered" evidence="1">
    <location>
        <begin position="124"/>
        <end position="183"/>
    </location>
</feature>
<feature type="compositionally biased region" description="Basic and acidic residues" evidence="1">
    <location>
        <begin position="82"/>
        <end position="95"/>
    </location>
</feature>
<protein>
    <submittedName>
        <fullName evidence="2">Uncharacterized protein</fullName>
    </submittedName>
</protein>
<dbReference type="Proteomes" id="UP000827092">
    <property type="component" value="Unassembled WGS sequence"/>
</dbReference>
<name>A0AAV6VRF8_9ARAC</name>
<comment type="caution">
    <text evidence="2">The sequence shown here is derived from an EMBL/GenBank/DDBJ whole genome shotgun (WGS) entry which is preliminary data.</text>
</comment>
<feature type="region of interest" description="Disordered" evidence="1">
    <location>
        <begin position="80"/>
        <end position="104"/>
    </location>
</feature>
<accession>A0AAV6VRF8</accession>
<dbReference type="EMBL" id="JAFNEN010000027">
    <property type="protein sequence ID" value="KAG8199452.1"/>
    <property type="molecule type" value="Genomic_DNA"/>
</dbReference>
<proteinExistence type="predicted"/>
<organism evidence="2 3">
    <name type="scientific">Oedothorax gibbosus</name>
    <dbReference type="NCBI Taxonomy" id="931172"/>
    <lineage>
        <taxon>Eukaryota</taxon>
        <taxon>Metazoa</taxon>
        <taxon>Ecdysozoa</taxon>
        <taxon>Arthropoda</taxon>
        <taxon>Chelicerata</taxon>
        <taxon>Arachnida</taxon>
        <taxon>Araneae</taxon>
        <taxon>Araneomorphae</taxon>
        <taxon>Entelegynae</taxon>
        <taxon>Araneoidea</taxon>
        <taxon>Linyphiidae</taxon>
        <taxon>Erigoninae</taxon>
        <taxon>Oedothorax</taxon>
    </lineage>
</organism>
<gene>
    <name evidence="2" type="ORF">JTE90_000319</name>
</gene>
<evidence type="ECO:0000256" key="1">
    <source>
        <dbReference type="SAM" id="MobiDB-lite"/>
    </source>
</evidence>
<evidence type="ECO:0000313" key="3">
    <source>
        <dbReference type="Proteomes" id="UP000827092"/>
    </source>
</evidence>
<evidence type="ECO:0000313" key="2">
    <source>
        <dbReference type="EMBL" id="KAG8199452.1"/>
    </source>
</evidence>
<feature type="compositionally biased region" description="Pro residues" evidence="1">
    <location>
        <begin position="173"/>
        <end position="183"/>
    </location>
</feature>
<keyword evidence="3" id="KW-1185">Reference proteome</keyword>
<sequence length="183" mass="21352">MLNNQPSVINIENDIKSKRFGKNSTEDGKIMQNIENKKRDEILLYSLQEYPRSLAWTGRIEELDNKHGIPRVKRTQRIQLRSLDDAKDKDVNKKDDEDEENDDPLERNKYIYIPVRAHWKIRSRKKIAKPQKPVQEMEAPSKNCETEPKPEEDYQQIDPGPFAASSQWKNSPPCIPCMPPCPP</sequence>
<reference evidence="2 3" key="1">
    <citation type="journal article" date="2022" name="Nat. Ecol. Evol.">
        <title>A masculinizing supergene underlies an exaggerated male reproductive morph in a spider.</title>
        <authorList>
            <person name="Hendrickx F."/>
            <person name="De Corte Z."/>
            <person name="Sonet G."/>
            <person name="Van Belleghem S.M."/>
            <person name="Kostlbacher S."/>
            <person name="Vangestel C."/>
        </authorList>
    </citation>
    <scope>NUCLEOTIDE SEQUENCE [LARGE SCALE GENOMIC DNA]</scope>
    <source>
        <strain evidence="2">W744_W776</strain>
    </source>
</reference>